<dbReference type="SMART" id="SM00304">
    <property type="entry name" value="HAMP"/>
    <property type="match status" value="1"/>
</dbReference>
<feature type="domain" description="HAMP" evidence="13">
    <location>
        <begin position="179"/>
        <end position="232"/>
    </location>
</feature>
<evidence type="ECO:0000256" key="2">
    <source>
        <dbReference type="ARBA" id="ARBA00004370"/>
    </source>
</evidence>
<dbReference type="CDD" id="cd00082">
    <property type="entry name" value="HisKA"/>
    <property type="match status" value="1"/>
</dbReference>
<organism evidence="14 15">
    <name type="scientific">Dyella humi</name>
    <dbReference type="NCBI Taxonomy" id="1770547"/>
    <lineage>
        <taxon>Bacteria</taxon>
        <taxon>Pseudomonadati</taxon>
        <taxon>Pseudomonadota</taxon>
        <taxon>Gammaproteobacteria</taxon>
        <taxon>Lysobacterales</taxon>
        <taxon>Rhodanobacteraceae</taxon>
        <taxon>Dyella</taxon>
    </lineage>
</organism>
<dbReference type="PANTHER" id="PTHR45436:SF8">
    <property type="entry name" value="HISTIDINE KINASE"/>
    <property type="match status" value="1"/>
</dbReference>
<dbReference type="SMART" id="SM00388">
    <property type="entry name" value="HisKA"/>
    <property type="match status" value="1"/>
</dbReference>
<evidence type="ECO:0000256" key="9">
    <source>
        <dbReference type="ARBA" id="ARBA00023012"/>
    </source>
</evidence>
<dbReference type="SUPFAM" id="SSF47384">
    <property type="entry name" value="Homodimeric domain of signal transducing histidine kinase"/>
    <property type="match status" value="1"/>
</dbReference>
<comment type="caution">
    <text evidence="14">The sequence shown here is derived from an EMBL/GenBank/DDBJ whole genome shotgun (WGS) entry which is preliminary data.</text>
</comment>
<comment type="subcellular location">
    <subcellularLocation>
        <location evidence="2">Membrane</location>
    </subcellularLocation>
</comment>
<dbReference type="PRINTS" id="PR00344">
    <property type="entry name" value="BCTRLSENSOR"/>
</dbReference>
<evidence type="ECO:0000313" key="14">
    <source>
        <dbReference type="EMBL" id="MFK2857014.1"/>
    </source>
</evidence>
<evidence type="ECO:0000256" key="10">
    <source>
        <dbReference type="ARBA" id="ARBA00023136"/>
    </source>
</evidence>
<dbReference type="Gene3D" id="6.10.340.10">
    <property type="match status" value="1"/>
</dbReference>
<dbReference type="PROSITE" id="PS50885">
    <property type="entry name" value="HAMP"/>
    <property type="match status" value="1"/>
</dbReference>
<keyword evidence="6 11" id="KW-0812">Transmembrane</keyword>
<evidence type="ECO:0000256" key="6">
    <source>
        <dbReference type="ARBA" id="ARBA00022692"/>
    </source>
</evidence>
<evidence type="ECO:0000313" key="15">
    <source>
        <dbReference type="Proteomes" id="UP001620409"/>
    </source>
</evidence>
<evidence type="ECO:0000256" key="4">
    <source>
        <dbReference type="ARBA" id="ARBA00022553"/>
    </source>
</evidence>
<sequence length="452" mass="49690">MTSLRHSIVFRLALGYGLLFLLSIGIISMVFYVGTAGLLARNTDRQIVAIAHQLEQVHDRSGTDALLQAIHTLLTDDKDVETEVYLLLDPHGKKLIGNLTAWPSLPSANDALIKTQVQRLGRNSTSRLLVHRFDDGSQLMVGRDLLEQHQLERMILTALTIGGLLGLLLAMLGALLFRAQLRARLAAIQQTTQDVSAGNLSRRIAPARARDELASIARDINYMLDDIERLMDTARNVSNTIAHDLRTPLGRIRGALEDALQPPALPARLHEASHYAIDEIDNLIGLFEKLLQIAEAESGVRRQRFERLSLRPVMDDLLELYQPVAEAQGMHLSLDVDDAPSVHADRDLIANVLANLLDNAIKYAGSGARIRLSIQQDAQQVRMVVQDNGPGIPPEAIGRATERFFRVDNSRSQRGNGLGLSIVAAVVSLHRGQLILEDAHPGLKASILLPRA</sequence>
<evidence type="ECO:0000256" key="8">
    <source>
        <dbReference type="ARBA" id="ARBA00022989"/>
    </source>
</evidence>
<dbReference type="InterPro" id="IPR036890">
    <property type="entry name" value="HATPase_C_sf"/>
</dbReference>
<dbReference type="Gene3D" id="1.10.287.130">
    <property type="match status" value="1"/>
</dbReference>
<dbReference type="EMBL" id="JADIKI010000023">
    <property type="protein sequence ID" value="MFK2857014.1"/>
    <property type="molecule type" value="Genomic_DNA"/>
</dbReference>
<keyword evidence="8 11" id="KW-1133">Transmembrane helix</keyword>
<name>A0ABW8IP47_9GAMM</name>
<evidence type="ECO:0000256" key="5">
    <source>
        <dbReference type="ARBA" id="ARBA00022679"/>
    </source>
</evidence>
<keyword evidence="10 11" id="KW-0472">Membrane</keyword>
<dbReference type="InterPro" id="IPR050428">
    <property type="entry name" value="TCS_sensor_his_kinase"/>
</dbReference>
<dbReference type="SMART" id="SM00387">
    <property type="entry name" value="HATPase_c"/>
    <property type="match status" value="1"/>
</dbReference>
<evidence type="ECO:0000256" key="11">
    <source>
        <dbReference type="SAM" id="Phobius"/>
    </source>
</evidence>
<dbReference type="InterPro" id="IPR003594">
    <property type="entry name" value="HATPase_dom"/>
</dbReference>
<evidence type="ECO:0000259" key="13">
    <source>
        <dbReference type="PROSITE" id="PS50885"/>
    </source>
</evidence>
<dbReference type="InterPro" id="IPR003661">
    <property type="entry name" value="HisK_dim/P_dom"/>
</dbReference>
<feature type="transmembrane region" description="Helical" evidence="11">
    <location>
        <begin position="154"/>
        <end position="177"/>
    </location>
</feature>
<dbReference type="Pfam" id="PF00512">
    <property type="entry name" value="HisKA"/>
    <property type="match status" value="1"/>
</dbReference>
<dbReference type="SUPFAM" id="SSF55874">
    <property type="entry name" value="ATPase domain of HSP90 chaperone/DNA topoisomerase II/histidine kinase"/>
    <property type="match status" value="1"/>
</dbReference>
<keyword evidence="5" id="KW-0808">Transferase</keyword>
<dbReference type="RefSeq" id="WP_380006883.1">
    <property type="nucleotide sequence ID" value="NZ_JADIKI010000023.1"/>
</dbReference>
<dbReference type="InterPro" id="IPR003660">
    <property type="entry name" value="HAMP_dom"/>
</dbReference>
<accession>A0ABW8IP47</accession>
<dbReference type="PROSITE" id="PS50109">
    <property type="entry name" value="HIS_KIN"/>
    <property type="match status" value="1"/>
</dbReference>
<dbReference type="InterPro" id="IPR005467">
    <property type="entry name" value="His_kinase_dom"/>
</dbReference>
<feature type="transmembrane region" description="Helical" evidence="11">
    <location>
        <begin position="12"/>
        <end position="33"/>
    </location>
</feature>
<feature type="domain" description="Histidine kinase" evidence="12">
    <location>
        <begin position="240"/>
        <end position="452"/>
    </location>
</feature>
<keyword evidence="9" id="KW-0902">Two-component regulatory system</keyword>
<keyword evidence="4" id="KW-0597">Phosphoprotein</keyword>
<dbReference type="CDD" id="cd00075">
    <property type="entry name" value="HATPase"/>
    <property type="match status" value="1"/>
</dbReference>
<gene>
    <name evidence="14" type="ORF">ISP18_20595</name>
</gene>
<dbReference type="InterPro" id="IPR004358">
    <property type="entry name" value="Sig_transdc_His_kin-like_C"/>
</dbReference>
<dbReference type="Pfam" id="PF00672">
    <property type="entry name" value="HAMP"/>
    <property type="match status" value="1"/>
</dbReference>
<evidence type="ECO:0000256" key="7">
    <source>
        <dbReference type="ARBA" id="ARBA00022777"/>
    </source>
</evidence>
<proteinExistence type="predicted"/>
<dbReference type="Gene3D" id="3.30.565.10">
    <property type="entry name" value="Histidine kinase-like ATPase, C-terminal domain"/>
    <property type="match status" value="1"/>
</dbReference>
<dbReference type="CDD" id="cd06225">
    <property type="entry name" value="HAMP"/>
    <property type="match status" value="1"/>
</dbReference>
<dbReference type="SUPFAM" id="SSF158472">
    <property type="entry name" value="HAMP domain-like"/>
    <property type="match status" value="1"/>
</dbReference>
<reference evidence="14 15" key="1">
    <citation type="submission" date="2020-10" db="EMBL/GenBank/DDBJ databases">
        <title>Phylogeny of dyella-like bacteria.</title>
        <authorList>
            <person name="Fu J."/>
        </authorList>
    </citation>
    <scope>NUCLEOTIDE SEQUENCE [LARGE SCALE GENOMIC DNA]</scope>
    <source>
        <strain evidence="14 15">DHG40</strain>
    </source>
</reference>
<evidence type="ECO:0000256" key="1">
    <source>
        <dbReference type="ARBA" id="ARBA00000085"/>
    </source>
</evidence>
<evidence type="ECO:0000259" key="12">
    <source>
        <dbReference type="PROSITE" id="PS50109"/>
    </source>
</evidence>
<evidence type="ECO:0000256" key="3">
    <source>
        <dbReference type="ARBA" id="ARBA00012438"/>
    </source>
</evidence>
<keyword evidence="15" id="KW-1185">Reference proteome</keyword>
<keyword evidence="7" id="KW-0418">Kinase</keyword>
<protein>
    <recommendedName>
        <fullName evidence="3">histidine kinase</fullName>
        <ecNumber evidence="3">2.7.13.3</ecNumber>
    </recommendedName>
</protein>
<comment type="catalytic activity">
    <reaction evidence="1">
        <text>ATP + protein L-histidine = ADP + protein N-phospho-L-histidine.</text>
        <dbReference type="EC" id="2.7.13.3"/>
    </reaction>
</comment>
<dbReference type="Proteomes" id="UP001620409">
    <property type="component" value="Unassembled WGS sequence"/>
</dbReference>
<dbReference type="Pfam" id="PF02518">
    <property type="entry name" value="HATPase_c"/>
    <property type="match status" value="1"/>
</dbReference>
<dbReference type="InterPro" id="IPR036097">
    <property type="entry name" value="HisK_dim/P_sf"/>
</dbReference>
<dbReference type="PANTHER" id="PTHR45436">
    <property type="entry name" value="SENSOR HISTIDINE KINASE YKOH"/>
    <property type="match status" value="1"/>
</dbReference>
<dbReference type="EC" id="2.7.13.3" evidence="3"/>